<gene>
    <name evidence="2" type="ORF">A3G33_10335</name>
</gene>
<evidence type="ECO:0000313" key="3">
    <source>
        <dbReference type="Proteomes" id="UP000178187"/>
    </source>
</evidence>
<dbReference type="AlphaFoldDB" id="A0A1G1L0Y4"/>
<dbReference type="SUPFAM" id="SSF51569">
    <property type="entry name" value="Aldolase"/>
    <property type="match status" value="1"/>
</dbReference>
<proteinExistence type="predicted"/>
<sequence>MPNNVRIGNRWVGSNKPAYIVAEIGINHNGRLDFSLEMINQAKRAGCNAVKFQKRNPVRCVPSREKQRKLETPWGYICYLDYRKKMEFGLKEYRKIDSYCKKIGMTWFASCWDEDSVNFITQFNVPCLKVPSACITDFKLLKQFHKTGLPIILSTGMSRLDQIENAVQKLNTSNLIILHSTSIYPCPVEKLNLKAIHTLKQKFDCPIGYSGHEVGLPTTIAAVVLGACVIERHLTLDRSMWGSDQAASIEPVGFVRLVKYIRTVEQALGDGEKKIDQQELVAMKKLRKIGFSV</sequence>
<feature type="domain" description="PseI/NeuA/B-like" evidence="1">
    <location>
        <begin position="38"/>
        <end position="273"/>
    </location>
</feature>
<dbReference type="InterPro" id="IPR013132">
    <property type="entry name" value="PseI/NeuA/B-like_N"/>
</dbReference>
<dbReference type="InterPro" id="IPR013785">
    <property type="entry name" value="Aldolase_TIM"/>
</dbReference>
<accession>A0A1G1L0Y4</accession>
<evidence type="ECO:0000259" key="1">
    <source>
        <dbReference type="Pfam" id="PF03102"/>
    </source>
</evidence>
<dbReference type="EMBL" id="MHFR01000024">
    <property type="protein sequence ID" value="OGW98837.1"/>
    <property type="molecule type" value="Genomic_DNA"/>
</dbReference>
<dbReference type="Pfam" id="PF03102">
    <property type="entry name" value="NeuB"/>
    <property type="match status" value="1"/>
</dbReference>
<dbReference type="Proteomes" id="UP000178187">
    <property type="component" value="Unassembled WGS sequence"/>
</dbReference>
<name>A0A1G1L0Y4_9BACT</name>
<organism evidence="2 3">
    <name type="scientific">Candidatus Danuiimicrobium aquiferis</name>
    <dbReference type="NCBI Taxonomy" id="1801832"/>
    <lineage>
        <taxon>Bacteria</taxon>
        <taxon>Pseudomonadati</taxon>
        <taxon>Candidatus Omnitrophota</taxon>
        <taxon>Candidatus Danuiimicrobium</taxon>
    </lineage>
</organism>
<evidence type="ECO:0000313" key="2">
    <source>
        <dbReference type="EMBL" id="OGW98837.1"/>
    </source>
</evidence>
<comment type="caution">
    <text evidence="2">The sequence shown here is derived from an EMBL/GenBank/DDBJ whole genome shotgun (WGS) entry which is preliminary data.</text>
</comment>
<dbReference type="PANTHER" id="PTHR42966">
    <property type="entry name" value="N-ACETYLNEURAMINATE SYNTHASE"/>
    <property type="match status" value="1"/>
</dbReference>
<dbReference type="InterPro" id="IPR051690">
    <property type="entry name" value="PseI-like"/>
</dbReference>
<dbReference type="GO" id="GO:0047444">
    <property type="term" value="F:N-acylneuraminate-9-phosphate synthase activity"/>
    <property type="evidence" value="ECO:0007669"/>
    <property type="project" value="TreeGrafter"/>
</dbReference>
<protein>
    <submittedName>
        <fullName evidence="2">N-acetylneuraminate synthase</fullName>
    </submittedName>
</protein>
<dbReference type="Gene3D" id="3.20.20.70">
    <property type="entry name" value="Aldolase class I"/>
    <property type="match status" value="1"/>
</dbReference>
<dbReference type="GO" id="GO:0016051">
    <property type="term" value="P:carbohydrate biosynthetic process"/>
    <property type="evidence" value="ECO:0007669"/>
    <property type="project" value="InterPro"/>
</dbReference>
<dbReference type="PANTHER" id="PTHR42966:SF3">
    <property type="entry name" value="BLR5971 PROTEIN"/>
    <property type="match status" value="1"/>
</dbReference>
<reference evidence="2 3" key="1">
    <citation type="journal article" date="2016" name="Nat. Commun.">
        <title>Thousands of microbial genomes shed light on interconnected biogeochemical processes in an aquifer system.</title>
        <authorList>
            <person name="Anantharaman K."/>
            <person name="Brown C.T."/>
            <person name="Hug L.A."/>
            <person name="Sharon I."/>
            <person name="Castelle C.J."/>
            <person name="Probst A.J."/>
            <person name="Thomas B.C."/>
            <person name="Singh A."/>
            <person name="Wilkins M.J."/>
            <person name="Karaoz U."/>
            <person name="Brodie E.L."/>
            <person name="Williams K.H."/>
            <person name="Hubbard S.S."/>
            <person name="Banfield J.F."/>
        </authorList>
    </citation>
    <scope>NUCLEOTIDE SEQUENCE [LARGE SCALE GENOMIC DNA]</scope>
</reference>